<keyword evidence="1" id="KW-0812">Transmembrane</keyword>
<feature type="transmembrane region" description="Helical" evidence="1">
    <location>
        <begin position="218"/>
        <end position="236"/>
    </location>
</feature>
<organism evidence="2">
    <name type="scientific">Ignisphaera aggregans</name>
    <dbReference type="NCBI Taxonomy" id="334771"/>
    <lineage>
        <taxon>Archaea</taxon>
        <taxon>Thermoproteota</taxon>
        <taxon>Thermoprotei</taxon>
        <taxon>Desulfurococcales</taxon>
        <taxon>Desulfurococcaceae</taxon>
        <taxon>Ignisphaera</taxon>
    </lineage>
</organism>
<proteinExistence type="predicted"/>
<reference evidence="2" key="1">
    <citation type="journal article" date="2020" name="mSystems">
        <title>Genome- and Community-Level Interaction Insights into Carbon Utilization and Element Cycling Functions of Hydrothermarchaeota in Hydrothermal Sediment.</title>
        <authorList>
            <person name="Zhou Z."/>
            <person name="Liu Y."/>
            <person name="Xu W."/>
            <person name="Pan J."/>
            <person name="Luo Z.H."/>
            <person name="Li M."/>
        </authorList>
    </citation>
    <scope>NUCLEOTIDE SEQUENCE [LARGE SCALE GENOMIC DNA]</scope>
    <source>
        <strain evidence="2">SpSt-732</strain>
    </source>
</reference>
<protein>
    <recommendedName>
        <fullName evidence="3">Energy-coupling factor transporter transmembrane protein EcfT</fullName>
    </recommendedName>
</protein>
<comment type="caution">
    <text evidence="2">The sequence shown here is derived from an EMBL/GenBank/DDBJ whole genome shotgun (WGS) entry which is preliminary data.</text>
</comment>
<dbReference type="EMBL" id="DTFF01000013">
    <property type="protein sequence ID" value="HGI87071.1"/>
    <property type="molecule type" value="Genomic_DNA"/>
</dbReference>
<feature type="transmembrane region" description="Helical" evidence="1">
    <location>
        <begin position="48"/>
        <end position="68"/>
    </location>
</feature>
<keyword evidence="1" id="KW-0472">Membrane</keyword>
<feature type="transmembrane region" description="Helical" evidence="1">
    <location>
        <begin position="107"/>
        <end position="128"/>
    </location>
</feature>
<evidence type="ECO:0000313" key="2">
    <source>
        <dbReference type="EMBL" id="HGI87071.1"/>
    </source>
</evidence>
<keyword evidence="1" id="KW-1133">Transmembrane helix</keyword>
<dbReference type="AlphaFoldDB" id="A0A7C4BB74"/>
<sequence length="238" mass="26671">MSFSRNLAELFIPLYSGKGFSLPTRIAMSVVMIATPIITQTFFRGQKIFVTIYIFSLALMLLYMCCNLKRVLRGLALPLVFIAIGLVVVMISKLLGYPTPTLRELVLSSVNLATLFLSISLFFQWLSLRELRWILTKIGMSRLASLTTATLAFLPLLLNNYVEAYIATLMKFGKRKVYKAVNSLIIHTSIIANDVAQAIHFYGLPQTPRVRVEPPKPLEILLVATTMVLVLFLLIATP</sequence>
<feature type="transmembrane region" description="Helical" evidence="1">
    <location>
        <begin position="20"/>
        <end position="42"/>
    </location>
</feature>
<evidence type="ECO:0000256" key="1">
    <source>
        <dbReference type="SAM" id="Phobius"/>
    </source>
</evidence>
<gene>
    <name evidence="2" type="ORF">ENV14_01535</name>
</gene>
<accession>A0A7C4BB74</accession>
<evidence type="ECO:0008006" key="3">
    <source>
        <dbReference type="Google" id="ProtNLM"/>
    </source>
</evidence>
<feature type="transmembrane region" description="Helical" evidence="1">
    <location>
        <begin position="75"/>
        <end position="95"/>
    </location>
</feature>
<name>A0A7C4BB74_9CREN</name>